<evidence type="ECO:0000259" key="11">
    <source>
        <dbReference type="PROSITE" id="PS50881"/>
    </source>
</evidence>
<evidence type="ECO:0000256" key="5">
    <source>
        <dbReference type="ARBA" id="ARBA00023274"/>
    </source>
</evidence>
<dbReference type="EMBL" id="NEVH01009395">
    <property type="protein sequence ID" value="PNF33156.1"/>
    <property type="molecule type" value="Genomic_DNA"/>
</dbReference>
<dbReference type="Proteomes" id="UP000235965">
    <property type="component" value="Unassembled WGS sequence"/>
</dbReference>
<sequence length="300" mass="34260">MGNFRPLKLSPIERGWSGVKMPGRSIGPPDPVGEETFDGFDTRVLELKSVFNMKGNLGRKRQISAFVVTGNKNGSAGIALGKAVESKAALRKAKNRAGQKMVYIEIFNNHTVYHSFFCQFGKTKIFVTKKPEGYGLVCHRAIRTACEVIGIKDLYAKIEGSTNLQHIIKAFFIGLLQQKTHQMLAEEKKLHVVEFRKENDYFPTVVASPPTCRTQEEIKPNEVMDYTQYALGDRVFLKKKKEPPFFTKLPSWENYLKKSQYTRNRDKVKVTLLAEYGKVQSFYAEKYPECVHGYREPEET</sequence>
<evidence type="ECO:0000256" key="9">
    <source>
        <dbReference type="PROSITE-ProRule" id="PRU00268"/>
    </source>
</evidence>
<keyword evidence="3 9" id="KW-0689">Ribosomal protein</keyword>
<dbReference type="PROSITE" id="PS50881">
    <property type="entry name" value="S5_DSRBD"/>
    <property type="match status" value="1"/>
</dbReference>
<protein>
    <recommendedName>
        <fullName evidence="6">Small ribosomal subunit protein uS5m</fullName>
    </recommendedName>
    <alternativeName>
        <fullName evidence="7">28S ribosomal protein S5, mitochondrial</fullName>
    </alternativeName>
</protein>
<comment type="subunit">
    <text evidence="8">Component of the mitochondrial ribosome small subunit (28S) which comprises a 12S rRNA and about 30 distinct proteins.</text>
</comment>
<evidence type="ECO:0000256" key="6">
    <source>
        <dbReference type="ARBA" id="ARBA00039335"/>
    </source>
</evidence>
<dbReference type="InterPro" id="IPR020568">
    <property type="entry name" value="Ribosomal_Su5_D2-typ_SF"/>
</dbReference>
<dbReference type="SUPFAM" id="SSF54768">
    <property type="entry name" value="dsRNA-binding domain-like"/>
    <property type="match status" value="1"/>
</dbReference>
<comment type="caution">
    <text evidence="12">The sequence shown here is derived from an EMBL/GenBank/DDBJ whole genome shotgun (WGS) entry which is preliminary data.</text>
</comment>
<dbReference type="GO" id="GO:0005743">
    <property type="term" value="C:mitochondrial inner membrane"/>
    <property type="evidence" value="ECO:0007669"/>
    <property type="project" value="UniProtKB-ARBA"/>
</dbReference>
<dbReference type="Pfam" id="PF00333">
    <property type="entry name" value="Ribosomal_S5"/>
    <property type="match status" value="1"/>
</dbReference>
<gene>
    <name evidence="12" type="ORF">B7P43_G13664</name>
</gene>
<proteinExistence type="inferred from homology"/>
<comment type="similarity">
    <text evidence="2 10">Belongs to the universal ribosomal protein uS5 family.</text>
</comment>
<evidence type="ECO:0000256" key="7">
    <source>
        <dbReference type="ARBA" id="ARBA00041606"/>
    </source>
</evidence>
<evidence type="ECO:0000256" key="1">
    <source>
        <dbReference type="ARBA" id="ARBA00004173"/>
    </source>
</evidence>
<feature type="domain" description="S5 DRBM" evidence="11">
    <location>
        <begin position="40"/>
        <end position="104"/>
    </location>
</feature>
<dbReference type="InterPro" id="IPR013810">
    <property type="entry name" value="Ribosomal_uS5_N"/>
</dbReference>
<keyword evidence="13" id="KW-1185">Reference proteome</keyword>
<evidence type="ECO:0000256" key="4">
    <source>
        <dbReference type="ARBA" id="ARBA00023128"/>
    </source>
</evidence>
<dbReference type="Pfam" id="PF03719">
    <property type="entry name" value="Ribosomal_S5_C"/>
    <property type="match status" value="1"/>
</dbReference>
<dbReference type="OrthoDB" id="309483at2759"/>
<dbReference type="GO" id="GO:0005763">
    <property type="term" value="C:mitochondrial small ribosomal subunit"/>
    <property type="evidence" value="ECO:0007669"/>
    <property type="project" value="UniProtKB-ARBA"/>
</dbReference>
<dbReference type="FunFam" id="3.30.230.10:FF:000002">
    <property type="entry name" value="30S ribosomal protein S5"/>
    <property type="match status" value="1"/>
</dbReference>
<dbReference type="PANTHER" id="PTHR48277:SF1">
    <property type="entry name" value="MITOCHONDRIAL RIBOSOMAL PROTEIN S5"/>
    <property type="match status" value="1"/>
</dbReference>
<evidence type="ECO:0000256" key="3">
    <source>
        <dbReference type="ARBA" id="ARBA00022980"/>
    </source>
</evidence>
<dbReference type="AlphaFoldDB" id="A0A2J7QX41"/>
<evidence type="ECO:0000313" key="12">
    <source>
        <dbReference type="EMBL" id="PNF33156.1"/>
    </source>
</evidence>
<dbReference type="Gene3D" id="3.30.160.20">
    <property type="match status" value="1"/>
</dbReference>
<evidence type="ECO:0000256" key="8">
    <source>
        <dbReference type="ARBA" id="ARBA00062683"/>
    </source>
</evidence>
<keyword evidence="4" id="KW-0496">Mitochondrion</keyword>
<organism evidence="12 13">
    <name type="scientific">Cryptotermes secundus</name>
    <dbReference type="NCBI Taxonomy" id="105785"/>
    <lineage>
        <taxon>Eukaryota</taxon>
        <taxon>Metazoa</taxon>
        <taxon>Ecdysozoa</taxon>
        <taxon>Arthropoda</taxon>
        <taxon>Hexapoda</taxon>
        <taxon>Insecta</taxon>
        <taxon>Pterygota</taxon>
        <taxon>Neoptera</taxon>
        <taxon>Polyneoptera</taxon>
        <taxon>Dictyoptera</taxon>
        <taxon>Blattodea</taxon>
        <taxon>Blattoidea</taxon>
        <taxon>Termitoidae</taxon>
        <taxon>Kalotermitidae</taxon>
        <taxon>Cryptotermitinae</taxon>
        <taxon>Cryptotermes</taxon>
    </lineage>
</organism>
<comment type="subcellular location">
    <subcellularLocation>
        <location evidence="1">Mitochondrion</location>
    </subcellularLocation>
</comment>
<evidence type="ECO:0000256" key="10">
    <source>
        <dbReference type="RuleBase" id="RU003823"/>
    </source>
</evidence>
<accession>A0A2J7QX41</accession>
<dbReference type="GO" id="GO:0006412">
    <property type="term" value="P:translation"/>
    <property type="evidence" value="ECO:0007669"/>
    <property type="project" value="InterPro"/>
</dbReference>
<dbReference type="Gene3D" id="3.30.230.10">
    <property type="match status" value="1"/>
</dbReference>
<reference evidence="12 13" key="1">
    <citation type="submission" date="2017-12" db="EMBL/GenBank/DDBJ databases">
        <title>Hemimetabolous genomes reveal molecular basis of termite eusociality.</title>
        <authorList>
            <person name="Harrison M.C."/>
            <person name="Jongepier E."/>
            <person name="Robertson H.M."/>
            <person name="Arning N."/>
            <person name="Bitard-Feildel T."/>
            <person name="Chao H."/>
            <person name="Childers C.P."/>
            <person name="Dinh H."/>
            <person name="Doddapaneni H."/>
            <person name="Dugan S."/>
            <person name="Gowin J."/>
            <person name="Greiner C."/>
            <person name="Han Y."/>
            <person name="Hu H."/>
            <person name="Hughes D.S.T."/>
            <person name="Huylmans A.-K."/>
            <person name="Kemena C."/>
            <person name="Kremer L.P.M."/>
            <person name="Lee S.L."/>
            <person name="Lopez-Ezquerra A."/>
            <person name="Mallet L."/>
            <person name="Monroy-Kuhn J.M."/>
            <person name="Moser A."/>
            <person name="Murali S.C."/>
            <person name="Muzny D.M."/>
            <person name="Otani S."/>
            <person name="Piulachs M.-D."/>
            <person name="Poelchau M."/>
            <person name="Qu J."/>
            <person name="Schaub F."/>
            <person name="Wada-Katsumata A."/>
            <person name="Worley K.C."/>
            <person name="Xie Q."/>
            <person name="Ylla G."/>
            <person name="Poulsen M."/>
            <person name="Gibbs R.A."/>
            <person name="Schal C."/>
            <person name="Richards S."/>
            <person name="Belles X."/>
            <person name="Korb J."/>
            <person name="Bornberg-Bauer E."/>
        </authorList>
    </citation>
    <scope>NUCLEOTIDE SEQUENCE [LARGE SCALE GENOMIC DNA]</scope>
    <source>
        <tissue evidence="12">Whole body</tissue>
    </source>
</reference>
<evidence type="ECO:0000313" key="13">
    <source>
        <dbReference type="Proteomes" id="UP000235965"/>
    </source>
</evidence>
<dbReference type="GO" id="GO:0003735">
    <property type="term" value="F:structural constituent of ribosome"/>
    <property type="evidence" value="ECO:0007669"/>
    <property type="project" value="UniProtKB-UniRule"/>
</dbReference>
<name>A0A2J7QX41_9NEOP</name>
<dbReference type="InterPro" id="IPR014721">
    <property type="entry name" value="Ribsml_uS5_D2-typ_fold_subgr"/>
</dbReference>
<keyword evidence="5 9" id="KW-0687">Ribonucleoprotein</keyword>
<dbReference type="GO" id="GO:0003723">
    <property type="term" value="F:RNA binding"/>
    <property type="evidence" value="ECO:0007669"/>
    <property type="project" value="InterPro"/>
</dbReference>
<dbReference type="FunFam" id="3.30.160.20:FF:000022">
    <property type="entry name" value="28S ribosomal protein S5, mitochondrial"/>
    <property type="match status" value="1"/>
</dbReference>
<dbReference type="PANTHER" id="PTHR48277">
    <property type="entry name" value="MITOCHONDRIAL RIBOSOMAL PROTEIN S5"/>
    <property type="match status" value="1"/>
</dbReference>
<dbReference type="SUPFAM" id="SSF54211">
    <property type="entry name" value="Ribosomal protein S5 domain 2-like"/>
    <property type="match status" value="1"/>
</dbReference>
<dbReference type="InterPro" id="IPR005324">
    <property type="entry name" value="Ribosomal_uS5_C"/>
</dbReference>
<evidence type="ECO:0000256" key="2">
    <source>
        <dbReference type="ARBA" id="ARBA00008945"/>
    </source>
</evidence>
<dbReference type="InterPro" id="IPR000851">
    <property type="entry name" value="Ribosomal_uS5"/>
</dbReference>